<feature type="region of interest" description="Disordered" evidence="1">
    <location>
        <begin position="1"/>
        <end position="28"/>
    </location>
</feature>
<feature type="region of interest" description="Disordered" evidence="1">
    <location>
        <begin position="259"/>
        <end position="294"/>
    </location>
</feature>
<dbReference type="EMBL" id="JAGTJQ010000006">
    <property type="protein sequence ID" value="KAH7029700.1"/>
    <property type="molecule type" value="Genomic_DNA"/>
</dbReference>
<dbReference type="RefSeq" id="XP_046011988.1">
    <property type="nucleotide sequence ID" value="XM_046161950.1"/>
</dbReference>
<accession>A0A9P8Y608</accession>
<gene>
    <name evidence="2" type="ORF">B0I36DRAFT_411891</name>
</gene>
<evidence type="ECO:0000256" key="1">
    <source>
        <dbReference type="SAM" id="MobiDB-lite"/>
    </source>
</evidence>
<evidence type="ECO:0000313" key="3">
    <source>
        <dbReference type="Proteomes" id="UP000756346"/>
    </source>
</evidence>
<organism evidence="2 3">
    <name type="scientific">Microdochium trichocladiopsis</name>
    <dbReference type="NCBI Taxonomy" id="1682393"/>
    <lineage>
        <taxon>Eukaryota</taxon>
        <taxon>Fungi</taxon>
        <taxon>Dikarya</taxon>
        <taxon>Ascomycota</taxon>
        <taxon>Pezizomycotina</taxon>
        <taxon>Sordariomycetes</taxon>
        <taxon>Xylariomycetidae</taxon>
        <taxon>Xylariales</taxon>
        <taxon>Microdochiaceae</taxon>
        <taxon>Microdochium</taxon>
    </lineage>
</organism>
<dbReference type="OrthoDB" id="10300946at2759"/>
<sequence>MTEDFSRKPWDMSAPAAGTPSTARVNPDCRGLQRLEGRVVLLGGSKAGKTRLREQILKAVAEPNLDFNIDERTRIEKKHAERLLHYITIREYTGTWSVTSECLPHKIEIVEVPSWADDISEVLAGHDSPGTVVLLLYDPRWPFARRQVLGRWEKLKKVSFSEASSMKPILVSTFSDQPLQGTGDSGGKVKLAEHLGFPAFTISLRSRRHVHELIAEIYRSLGVACPDIEIEIYSDAGENESSHAEPDDGLQAEMWSAEHDKEPQVGELQAEDLPAQPPKEGAQREDFSLEDSPSEKVWLRKPSKAGAALGCCGCPLAVACRNLVDRLKRRINRGPASLSRRVRARVSSSGAERRDSMAPLLEK</sequence>
<evidence type="ECO:0000313" key="2">
    <source>
        <dbReference type="EMBL" id="KAH7029700.1"/>
    </source>
</evidence>
<name>A0A9P8Y608_9PEZI</name>
<keyword evidence="3" id="KW-1185">Reference proteome</keyword>
<dbReference type="InterPro" id="IPR027417">
    <property type="entry name" value="P-loop_NTPase"/>
</dbReference>
<feature type="compositionally biased region" description="Basic and acidic residues" evidence="1">
    <location>
        <begin position="351"/>
        <end position="363"/>
    </location>
</feature>
<feature type="region of interest" description="Disordered" evidence="1">
    <location>
        <begin position="342"/>
        <end position="363"/>
    </location>
</feature>
<feature type="compositionally biased region" description="Basic and acidic residues" evidence="1">
    <location>
        <begin position="1"/>
        <end position="10"/>
    </location>
</feature>
<dbReference type="GeneID" id="70191496"/>
<dbReference type="SUPFAM" id="SSF52540">
    <property type="entry name" value="P-loop containing nucleoside triphosphate hydrolases"/>
    <property type="match status" value="1"/>
</dbReference>
<reference evidence="2" key="1">
    <citation type="journal article" date="2021" name="Nat. Commun.">
        <title>Genetic determinants of endophytism in the Arabidopsis root mycobiome.</title>
        <authorList>
            <person name="Mesny F."/>
            <person name="Miyauchi S."/>
            <person name="Thiergart T."/>
            <person name="Pickel B."/>
            <person name="Atanasova L."/>
            <person name="Karlsson M."/>
            <person name="Huettel B."/>
            <person name="Barry K.W."/>
            <person name="Haridas S."/>
            <person name="Chen C."/>
            <person name="Bauer D."/>
            <person name="Andreopoulos W."/>
            <person name="Pangilinan J."/>
            <person name="LaButti K."/>
            <person name="Riley R."/>
            <person name="Lipzen A."/>
            <person name="Clum A."/>
            <person name="Drula E."/>
            <person name="Henrissat B."/>
            <person name="Kohler A."/>
            <person name="Grigoriev I.V."/>
            <person name="Martin F.M."/>
            <person name="Hacquard S."/>
        </authorList>
    </citation>
    <scope>NUCLEOTIDE SEQUENCE</scope>
    <source>
        <strain evidence="2">MPI-CAGE-CH-0230</strain>
    </source>
</reference>
<dbReference type="Proteomes" id="UP000756346">
    <property type="component" value="Unassembled WGS sequence"/>
</dbReference>
<protein>
    <recommendedName>
        <fullName evidence="4">P-loop containing nucleoside triphosphate hydrolase protein</fullName>
    </recommendedName>
</protein>
<feature type="compositionally biased region" description="Basic and acidic residues" evidence="1">
    <location>
        <begin position="281"/>
        <end position="294"/>
    </location>
</feature>
<comment type="caution">
    <text evidence="2">The sequence shown here is derived from an EMBL/GenBank/DDBJ whole genome shotgun (WGS) entry which is preliminary data.</text>
</comment>
<proteinExistence type="predicted"/>
<evidence type="ECO:0008006" key="4">
    <source>
        <dbReference type="Google" id="ProtNLM"/>
    </source>
</evidence>
<dbReference type="AlphaFoldDB" id="A0A9P8Y608"/>